<dbReference type="PANTHER" id="PTHR21275:SF1">
    <property type="entry name" value="RWD DOMAIN-CONTAINING PROTEIN 4"/>
    <property type="match status" value="1"/>
</dbReference>
<protein>
    <recommendedName>
        <fullName evidence="1">RWD domain-containing protein</fullName>
    </recommendedName>
</protein>
<dbReference type="PANTHER" id="PTHR21275">
    <property type="entry name" value="RWD DOMAIN-CONTAINING PROTEIN 4"/>
    <property type="match status" value="1"/>
</dbReference>
<dbReference type="InterPro" id="IPR016135">
    <property type="entry name" value="UBQ-conjugating_enzyme/RWD"/>
</dbReference>
<dbReference type="Gene3D" id="3.10.110.10">
    <property type="entry name" value="Ubiquitin Conjugating Enzyme"/>
    <property type="match status" value="1"/>
</dbReference>
<feature type="domain" description="RWD" evidence="1">
    <location>
        <begin position="7"/>
        <end position="107"/>
    </location>
</feature>
<dbReference type="Proteomes" id="UP001162131">
    <property type="component" value="Unassembled WGS sequence"/>
</dbReference>
<accession>A0AAU9IEM4</accession>
<gene>
    <name evidence="2" type="ORF">BSTOLATCC_MIC5181</name>
</gene>
<evidence type="ECO:0000313" key="3">
    <source>
        <dbReference type="Proteomes" id="UP001162131"/>
    </source>
</evidence>
<dbReference type="EMBL" id="CAJZBQ010000005">
    <property type="protein sequence ID" value="CAG9311922.1"/>
    <property type="molecule type" value="Genomic_DNA"/>
</dbReference>
<dbReference type="InterPro" id="IPR042770">
    <property type="entry name" value="RWDD4"/>
</dbReference>
<evidence type="ECO:0000259" key="1">
    <source>
        <dbReference type="PROSITE" id="PS50908"/>
    </source>
</evidence>
<dbReference type="Pfam" id="PF05773">
    <property type="entry name" value="RWD"/>
    <property type="match status" value="1"/>
</dbReference>
<organism evidence="2 3">
    <name type="scientific">Blepharisma stoltei</name>
    <dbReference type="NCBI Taxonomy" id="1481888"/>
    <lineage>
        <taxon>Eukaryota</taxon>
        <taxon>Sar</taxon>
        <taxon>Alveolata</taxon>
        <taxon>Ciliophora</taxon>
        <taxon>Postciliodesmatophora</taxon>
        <taxon>Heterotrichea</taxon>
        <taxon>Heterotrichida</taxon>
        <taxon>Blepharismidae</taxon>
        <taxon>Blepharisma</taxon>
    </lineage>
</organism>
<name>A0AAU9IEM4_9CILI</name>
<dbReference type="SMART" id="SM00591">
    <property type="entry name" value="RWD"/>
    <property type="match status" value="1"/>
</dbReference>
<dbReference type="SUPFAM" id="SSF54495">
    <property type="entry name" value="UBC-like"/>
    <property type="match status" value="1"/>
</dbReference>
<proteinExistence type="predicted"/>
<dbReference type="PROSITE" id="PS50908">
    <property type="entry name" value="RWD"/>
    <property type="match status" value="1"/>
</dbReference>
<dbReference type="InterPro" id="IPR006575">
    <property type="entry name" value="RWD_dom"/>
</dbReference>
<evidence type="ECO:0000313" key="2">
    <source>
        <dbReference type="EMBL" id="CAG9311922.1"/>
    </source>
</evidence>
<sequence>MNAEQLEELEALQFMLMEGEFVRQDGNLLELQIPIPQLETRPFISFEIIWPENYPTNPLIFTISDNRLSQNTKDDLTQKIAKIAEENAGGPATFNVYVSLKDNLDNWGIVDELLNPVIDEYEEEFVSKPKQSGLSKSQKRKQYKFMNANGELQRGHDWVDIISHLSKK</sequence>
<keyword evidence="3" id="KW-1185">Reference proteome</keyword>
<comment type="caution">
    <text evidence="2">The sequence shown here is derived from an EMBL/GenBank/DDBJ whole genome shotgun (WGS) entry which is preliminary data.</text>
</comment>
<reference evidence="2" key="1">
    <citation type="submission" date="2021-09" db="EMBL/GenBank/DDBJ databases">
        <authorList>
            <consortium name="AG Swart"/>
            <person name="Singh M."/>
            <person name="Singh A."/>
            <person name="Seah K."/>
            <person name="Emmerich C."/>
        </authorList>
    </citation>
    <scope>NUCLEOTIDE SEQUENCE</scope>
    <source>
        <strain evidence="2">ATCC30299</strain>
    </source>
</reference>
<dbReference type="AlphaFoldDB" id="A0AAU9IEM4"/>